<reference evidence="3" key="2">
    <citation type="journal article" date="2021" name="Sci. Data">
        <title>Chromosome-scale genome sequencing, assembly and annotation of six genomes from subfamily Leishmaniinae.</title>
        <authorList>
            <person name="Almutairi H."/>
            <person name="Urbaniak M.D."/>
            <person name="Bates M.D."/>
            <person name="Jariyapan N."/>
            <person name="Kwakye-Nuako G."/>
            <person name="Thomaz Soccol V."/>
            <person name="Al-Salem W.S."/>
            <person name="Dillon R.J."/>
            <person name="Bates P.A."/>
            <person name="Gatherer D."/>
        </authorList>
    </citation>
    <scope>NUCLEOTIDE SEQUENCE [LARGE SCALE GENOMIC DNA]</scope>
</reference>
<keyword evidence="3" id="KW-1185">Reference proteome</keyword>
<dbReference type="EMBL" id="JAFHLR010000024">
    <property type="protein sequence ID" value="KAG5478110.1"/>
    <property type="molecule type" value="Genomic_DNA"/>
</dbReference>
<evidence type="ECO:0000313" key="3">
    <source>
        <dbReference type="Proteomes" id="UP000674143"/>
    </source>
</evidence>
<dbReference type="AlphaFoldDB" id="A0A836H5T2"/>
<dbReference type="KEGG" id="loi:92361383"/>
<dbReference type="GeneID" id="92361383"/>
<reference evidence="3" key="1">
    <citation type="journal article" date="2021" name="Microbiol. Resour. Announc.">
        <title>LGAAP: Leishmaniinae Genome Assembly and Annotation Pipeline.</title>
        <authorList>
            <person name="Almutairi H."/>
            <person name="Urbaniak M.D."/>
            <person name="Bates M.D."/>
            <person name="Jariyapan N."/>
            <person name="Kwakye-Nuako G."/>
            <person name="Thomaz-Soccol V."/>
            <person name="Al-Salem W.S."/>
            <person name="Dillon R.J."/>
            <person name="Bates P.A."/>
            <person name="Gatherer D."/>
        </authorList>
    </citation>
    <scope>NUCLEOTIDE SEQUENCE [LARGE SCALE GENOMIC DNA]</scope>
</reference>
<comment type="caution">
    <text evidence="2">The sequence shown here is derived from an EMBL/GenBank/DDBJ whole genome shotgun (WGS) entry which is preliminary data.</text>
</comment>
<dbReference type="Proteomes" id="UP000674143">
    <property type="component" value="Unassembled WGS sequence"/>
</dbReference>
<name>A0A836H5T2_9TRYP</name>
<feature type="region of interest" description="Disordered" evidence="1">
    <location>
        <begin position="124"/>
        <end position="147"/>
    </location>
</feature>
<proteinExistence type="predicted"/>
<evidence type="ECO:0000256" key="1">
    <source>
        <dbReference type="SAM" id="MobiDB-lite"/>
    </source>
</evidence>
<sequence>MGHTVSRNKPQAEKMAAAMNTNEVSSPIMTESDAQMGAAAQEKLRRLDSEQCLTEEMIEGLTRSSTASTRSKAQKKDALNDWIAAANYVVEHDMDALKQHEDSMHALAGMQKAKHELRCFSKLDHCSSSRSKDSKRKGTHDTLKSRS</sequence>
<gene>
    <name evidence="2" type="ORF">LSCM4_05510</name>
</gene>
<dbReference type="RefSeq" id="XP_067063017.1">
    <property type="nucleotide sequence ID" value="XM_067207449.1"/>
</dbReference>
<evidence type="ECO:0000313" key="2">
    <source>
        <dbReference type="EMBL" id="KAG5478110.1"/>
    </source>
</evidence>
<accession>A0A836H5T2</accession>
<organism evidence="2 3">
    <name type="scientific">Leishmania orientalis</name>
    <dbReference type="NCBI Taxonomy" id="2249476"/>
    <lineage>
        <taxon>Eukaryota</taxon>
        <taxon>Discoba</taxon>
        <taxon>Euglenozoa</taxon>
        <taxon>Kinetoplastea</taxon>
        <taxon>Metakinetoplastina</taxon>
        <taxon>Trypanosomatida</taxon>
        <taxon>Trypanosomatidae</taxon>
        <taxon>Leishmaniinae</taxon>
        <taxon>Leishmania</taxon>
    </lineage>
</organism>
<protein>
    <submittedName>
        <fullName evidence="2">Uncharacterized protein</fullName>
    </submittedName>
</protein>